<protein>
    <submittedName>
        <fullName evidence="2">Uncharacterized protein</fullName>
    </submittedName>
</protein>
<keyword evidence="1" id="KW-1133">Transmembrane helix</keyword>
<keyword evidence="3" id="KW-1185">Reference proteome</keyword>
<keyword evidence="1" id="KW-0472">Membrane</keyword>
<feature type="transmembrane region" description="Helical" evidence="1">
    <location>
        <begin position="31"/>
        <end position="52"/>
    </location>
</feature>
<evidence type="ECO:0000256" key="1">
    <source>
        <dbReference type="SAM" id="Phobius"/>
    </source>
</evidence>
<sequence>MTWNYTILLVCLVLAIFAVWREIQRESKRNLALRIVAVLCSIGALACIALPITYQHELRLEDENQVVLLTDGYNADSVIDADARVYTISKKIKKDYPKATLLASVSEISDLKPAVTSVQVLGYGLSADELAQLHNLPVKFHPTIPPAGISAVSWNTQVKSGEKLSVQGTFANTTGKAVKLTLKGLGTTADSTFIAANTTATFDLNTTPKHTGRAVYRLISTSDADTLANESVPFEITAVKPLKVLMLAAAPNFEDKFLKNWLSANGYGVAVRSMISKDKFSQEFVNVEQQSLQHLTTGLLDKFDIVLSDLDVLKNLNSAESAALKQEVQQKGVGIIVRADSTTHSNFWLQQNFPVNKVSSAGQVISSLKLQGHDGTTSKTLLDPVYIVAQNFTQPLVTDQQNHIMASSGLIGSGREIFTTLTSTHSWMLGGDEADYTALWSLLISKAAKHVPAAEEWSVVNNVASVNNNTKLQVETGVANPEIKINQTNISTERQAHLPFAWQADYWPSHVGWQQVQQGSGMPHWWFAYPQQEWAGLKYRALLKESNAYATNHHNGVSVTKQIQQKVQVPVSKIYFYVLLLLACTYLWAEGKFSS</sequence>
<dbReference type="RefSeq" id="WP_166587420.1">
    <property type="nucleotide sequence ID" value="NZ_WWEO01000044.1"/>
</dbReference>
<dbReference type="Proteomes" id="UP000638732">
    <property type="component" value="Unassembled WGS sequence"/>
</dbReference>
<reference evidence="2" key="2">
    <citation type="submission" date="2020-10" db="EMBL/GenBank/DDBJ databases">
        <title>Mucilaginibacter sp. nov., isolated from soil.</title>
        <authorList>
            <person name="Jeon C.O."/>
        </authorList>
    </citation>
    <scope>NUCLEOTIDE SEQUENCE</scope>
    <source>
        <strain evidence="2">R11</strain>
    </source>
</reference>
<dbReference type="PANTHER" id="PTHR37947:SF1">
    <property type="entry name" value="BLL2462 PROTEIN"/>
    <property type="match status" value="1"/>
</dbReference>
<name>A0A966DVI0_9SPHI</name>
<keyword evidence="1" id="KW-0812">Transmembrane</keyword>
<dbReference type="PANTHER" id="PTHR37947">
    <property type="entry name" value="BLL2462 PROTEIN"/>
    <property type="match status" value="1"/>
</dbReference>
<dbReference type="AlphaFoldDB" id="A0A966DVI0"/>
<accession>A0A966DVI0</accession>
<reference evidence="2" key="1">
    <citation type="submission" date="2020-01" db="EMBL/GenBank/DDBJ databases">
        <authorList>
            <person name="Seo Y.L."/>
        </authorList>
    </citation>
    <scope>NUCLEOTIDE SEQUENCE</scope>
    <source>
        <strain evidence="2">R11</strain>
    </source>
</reference>
<evidence type="ECO:0000313" key="2">
    <source>
        <dbReference type="EMBL" id="NCD71467.1"/>
    </source>
</evidence>
<evidence type="ECO:0000313" key="3">
    <source>
        <dbReference type="Proteomes" id="UP000638732"/>
    </source>
</evidence>
<dbReference type="EMBL" id="WWEO01000044">
    <property type="protein sequence ID" value="NCD71467.1"/>
    <property type="molecule type" value="Genomic_DNA"/>
</dbReference>
<gene>
    <name evidence="2" type="ORF">GSY63_19020</name>
</gene>
<proteinExistence type="predicted"/>
<comment type="caution">
    <text evidence="2">The sequence shown here is derived from an EMBL/GenBank/DDBJ whole genome shotgun (WGS) entry which is preliminary data.</text>
</comment>
<organism evidence="2 3">
    <name type="scientific">Mucilaginibacter agri</name>
    <dbReference type="NCBI Taxonomy" id="2695265"/>
    <lineage>
        <taxon>Bacteria</taxon>
        <taxon>Pseudomonadati</taxon>
        <taxon>Bacteroidota</taxon>
        <taxon>Sphingobacteriia</taxon>
        <taxon>Sphingobacteriales</taxon>
        <taxon>Sphingobacteriaceae</taxon>
        <taxon>Mucilaginibacter</taxon>
    </lineage>
</organism>